<feature type="region of interest" description="Disordered" evidence="1">
    <location>
        <begin position="1"/>
        <end position="68"/>
    </location>
</feature>
<comment type="caution">
    <text evidence="2">The sequence shown here is derived from an EMBL/GenBank/DDBJ whole genome shotgun (WGS) entry which is preliminary data.</text>
</comment>
<dbReference type="AlphaFoldDB" id="A0A6B0QYV2"/>
<keyword evidence="3" id="KW-1185">Reference proteome</keyword>
<name>A0A6B0QYV2_9CETA</name>
<sequence length="68" mass="7507">MSTAPAPRPPLLTARRRSPSPSQASRPTAIQESRMAPDTARLVLTGARRYRSASDRKRKRKAAVQHGK</sequence>
<dbReference type="Proteomes" id="UP000322234">
    <property type="component" value="Unassembled WGS sequence"/>
</dbReference>
<feature type="compositionally biased region" description="Pro residues" evidence="1">
    <location>
        <begin position="1"/>
        <end position="10"/>
    </location>
</feature>
<protein>
    <submittedName>
        <fullName evidence="2">Uncharacterized protein</fullName>
    </submittedName>
</protein>
<reference evidence="2" key="1">
    <citation type="submission" date="2019-10" db="EMBL/GenBank/DDBJ databases">
        <title>The sequence and de novo assembly of the wild yak genome.</title>
        <authorList>
            <person name="Liu Y."/>
        </authorList>
    </citation>
    <scope>NUCLEOTIDE SEQUENCE [LARGE SCALE GENOMIC DNA]</scope>
    <source>
        <strain evidence="2">WY2019</strain>
    </source>
</reference>
<feature type="compositionally biased region" description="Basic residues" evidence="1">
    <location>
        <begin position="48"/>
        <end position="68"/>
    </location>
</feature>
<accession>A0A6B0QYV2</accession>
<evidence type="ECO:0000313" key="3">
    <source>
        <dbReference type="Proteomes" id="UP000322234"/>
    </source>
</evidence>
<proteinExistence type="predicted"/>
<organism evidence="2 3">
    <name type="scientific">Bos mutus</name>
    <name type="common">wild yak</name>
    <dbReference type="NCBI Taxonomy" id="72004"/>
    <lineage>
        <taxon>Eukaryota</taxon>
        <taxon>Metazoa</taxon>
        <taxon>Chordata</taxon>
        <taxon>Craniata</taxon>
        <taxon>Vertebrata</taxon>
        <taxon>Euteleostomi</taxon>
        <taxon>Mammalia</taxon>
        <taxon>Eutheria</taxon>
        <taxon>Laurasiatheria</taxon>
        <taxon>Artiodactyla</taxon>
        <taxon>Ruminantia</taxon>
        <taxon>Pecora</taxon>
        <taxon>Bovidae</taxon>
        <taxon>Bovinae</taxon>
        <taxon>Bos</taxon>
    </lineage>
</organism>
<dbReference type="EMBL" id="VBQZ03000015">
    <property type="protein sequence ID" value="MXQ83069.1"/>
    <property type="molecule type" value="Genomic_DNA"/>
</dbReference>
<evidence type="ECO:0000313" key="2">
    <source>
        <dbReference type="EMBL" id="MXQ83069.1"/>
    </source>
</evidence>
<evidence type="ECO:0000256" key="1">
    <source>
        <dbReference type="SAM" id="MobiDB-lite"/>
    </source>
</evidence>
<feature type="compositionally biased region" description="Low complexity" evidence="1">
    <location>
        <begin position="19"/>
        <end position="29"/>
    </location>
</feature>
<gene>
    <name evidence="2" type="ORF">E5288_WYG018614</name>
</gene>